<dbReference type="PROSITE" id="PS01208">
    <property type="entry name" value="VWFC_1"/>
    <property type="match status" value="1"/>
</dbReference>
<keyword evidence="11" id="KW-1185">Reference proteome</keyword>
<dbReference type="CDD" id="cd00054">
    <property type="entry name" value="EGF_CA"/>
    <property type="match status" value="2"/>
</dbReference>
<dbReference type="PANTHER" id="PTHR24042:SF0">
    <property type="entry name" value="PROTEIN KINASE C-BINDING PROTEIN NELL2"/>
    <property type="match status" value="1"/>
</dbReference>
<dbReference type="FunFam" id="2.10.25.10:FF:000111">
    <property type="entry name" value="Protein kinase C-binding protein NELL2"/>
    <property type="match status" value="1"/>
</dbReference>
<dbReference type="Proteomes" id="UP000261380">
    <property type="component" value="Unplaced"/>
</dbReference>
<evidence type="ECO:0000256" key="1">
    <source>
        <dbReference type="ARBA" id="ARBA00022536"/>
    </source>
</evidence>
<feature type="disulfide bond" evidence="7">
    <location>
        <begin position="476"/>
        <end position="486"/>
    </location>
</feature>
<dbReference type="SMART" id="SM00181">
    <property type="entry name" value="EGF"/>
    <property type="match status" value="3"/>
</dbReference>
<dbReference type="Pfam" id="PF00093">
    <property type="entry name" value="VWC"/>
    <property type="match status" value="2"/>
</dbReference>
<evidence type="ECO:0000256" key="2">
    <source>
        <dbReference type="ARBA" id="ARBA00022729"/>
    </source>
</evidence>
<dbReference type="InterPro" id="IPR024731">
    <property type="entry name" value="NELL2-like_EGF"/>
</dbReference>
<dbReference type="SMART" id="SM00214">
    <property type="entry name" value="VWC"/>
    <property type="match status" value="2"/>
</dbReference>
<evidence type="ECO:0000313" key="11">
    <source>
        <dbReference type="Proteomes" id="UP000261380"/>
    </source>
</evidence>
<proteinExistence type="predicted"/>
<feature type="domain" description="VWFC" evidence="9">
    <location>
        <begin position="547"/>
        <end position="605"/>
    </location>
</feature>
<dbReference type="GO" id="GO:0008201">
    <property type="term" value="F:heparin binding"/>
    <property type="evidence" value="ECO:0007669"/>
    <property type="project" value="TreeGrafter"/>
</dbReference>
<dbReference type="InterPro" id="IPR001791">
    <property type="entry name" value="Laminin_G"/>
</dbReference>
<dbReference type="PROSITE" id="PS50184">
    <property type="entry name" value="VWFC_2"/>
    <property type="match status" value="2"/>
</dbReference>
<dbReference type="AlphaFoldDB" id="A0A3B5N206"/>
<dbReference type="InterPro" id="IPR000742">
    <property type="entry name" value="EGF"/>
</dbReference>
<organism evidence="10 11">
    <name type="scientific">Xiphophorus couchianus</name>
    <name type="common">Monterrey platyfish</name>
    <dbReference type="NCBI Taxonomy" id="32473"/>
    <lineage>
        <taxon>Eukaryota</taxon>
        <taxon>Metazoa</taxon>
        <taxon>Chordata</taxon>
        <taxon>Craniata</taxon>
        <taxon>Vertebrata</taxon>
        <taxon>Euteleostomi</taxon>
        <taxon>Actinopterygii</taxon>
        <taxon>Neopterygii</taxon>
        <taxon>Teleostei</taxon>
        <taxon>Neoteleostei</taxon>
        <taxon>Acanthomorphata</taxon>
        <taxon>Ovalentaria</taxon>
        <taxon>Atherinomorphae</taxon>
        <taxon>Cyprinodontiformes</taxon>
        <taxon>Poeciliidae</taxon>
        <taxon>Poeciliinae</taxon>
        <taxon>Xiphophorus</taxon>
    </lineage>
</organism>
<evidence type="ECO:0000256" key="7">
    <source>
        <dbReference type="PROSITE-ProRule" id="PRU00076"/>
    </source>
</evidence>
<dbReference type="GO" id="GO:0005080">
    <property type="term" value="F:protein kinase C binding"/>
    <property type="evidence" value="ECO:0007669"/>
    <property type="project" value="TreeGrafter"/>
</dbReference>
<evidence type="ECO:0000256" key="4">
    <source>
        <dbReference type="ARBA" id="ARBA00022837"/>
    </source>
</evidence>
<sequence>YSRKMGVWTFLLSFSDASIWCKCGIHSDPEAALKLFISLNLSLFFYLSVLTTGTSREVKAPATVSKRMVQKLKGKNEFTVLATLKQDHLNSGVILSIHHSEHRFLELESSGQRSEVRLHYRTKSHLDHTEVFPYSLADNQWHKVSVAVSASHVILHVDCNRIYERVVDAPFMDIPEDTSFWLGQRNSAHGFFKGVMQDVEILVMPQGYISQCPDLNRTCPTCNDFHGLVQKIMELQDILAKTSSKLSRAEEKMNGLDGCYCERTCSVKGVVYREDEGWTDGCRNCTCTNGTVQCEAISCPPPQCPAGTAPAYVKGACCKECLPVCLFGGRELVEGDQKAVRDSSGRCLLFECRVSQVSTYTQKHALHPDTSQFTSILNITLSFSLSFNSLDIDECAEGKHYCRENTMCVNTPGSFMCICHTGYIRIDDYSCTEHDECLSGLHNCDENALCFNMVGGHSCSCKPGYTGNGTVCKAMCDGLCQNGGSCVSPNNCVCQQGFTGERCETGRISFRLSSCAGQVMCRRMVCDCDNPNADLFCCPECDPRLSSQCLHQNGLLTYGSGDTWVENCQQCQCLQGQVDCWPLPCPPVDCEFTTVPEGECCPRCVTDPCQADTIRNDITKTCTDEHNISRFSGSSWIKHGTECTLCQCKVRRPESRPQAVVIHLLLAEKVASCDAYFMPQWQFERFHGLTAAFHRPTHTIGVFFWILSKGFTPYLILLLFSKEPDLSVLDKALLAF</sequence>
<dbReference type="Pfam" id="PF07645">
    <property type="entry name" value="EGF_CA"/>
    <property type="match status" value="1"/>
</dbReference>
<evidence type="ECO:0000256" key="6">
    <source>
        <dbReference type="ARBA" id="ARBA00023180"/>
    </source>
</evidence>
<dbReference type="InterPro" id="IPR013320">
    <property type="entry name" value="ConA-like_dom_sf"/>
</dbReference>
<dbReference type="InterPro" id="IPR048287">
    <property type="entry name" value="TSPN-like_N"/>
</dbReference>
<dbReference type="PANTHER" id="PTHR24042">
    <property type="entry name" value="NEL HOMOLOG"/>
    <property type="match status" value="1"/>
</dbReference>
<evidence type="ECO:0000259" key="9">
    <source>
        <dbReference type="PROSITE" id="PS50184"/>
    </source>
</evidence>
<dbReference type="PROSITE" id="PS01186">
    <property type="entry name" value="EGF_2"/>
    <property type="match status" value="3"/>
</dbReference>
<dbReference type="Pfam" id="PF12947">
    <property type="entry name" value="EGF_3"/>
    <property type="match status" value="1"/>
</dbReference>
<keyword evidence="1 7" id="KW-0245">EGF-like domain</keyword>
<dbReference type="GO" id="GO:0005509">
    <property type="term" value="F:calcium ion binding"/>
    <property type="evidence" value="ECO:0007669"/>
    <property type="project" value="InterPro"/>
</dbReference>
<dbReference type="SUPFAM" id="SSF49899">
    <property type="entry name" value="Concanavalin A-like lectins/glucanases"/>
    <property type="match status" value="1"/>
</dbReference>
<dbReference type="FunFam" id="2.60.120.200:FF:000015">
    <property type="entry name" value="protein kinase C-binding protein NELL1"/>
    <property type="match status" value="1"/>
</dbReference>
<dbReference type="FunFam" id="2.10.25.10:FF:000102">
    <property type="entry name" value="Protein kinase C-binding protein NELL2"/>
    <property type="match status" value="1"/>
</dbReference>
<evidence type="ECO:0000259" key="8">
    <source>
        <dbReference type="PROSITE" id="PS50026"/>
    </source>
</evidence>
<evidence type="ECO:0000256" key="3">
    <source>
        <dbReference type="ARBA" id="ARBA00022737"/>
    </source>
</evidence>
<dbReference type="GO" id="GO:0005737">
    <property type="term" value="C:cytoplasm"/>
    <property type="evidence" value="ECO:0007669"/>
    <property type="project" value="TreeGrafter"/>
</dbReference>
<dbReference type="Gene3D" id="2.10.25.10">
    <property type="entry name" value="Laminin"/>
    <property type="match status" value="3"/>
</dbReference>
<accession>A0A3B5N206</accession>
<dbReference type="GeneTree" id="ENSGT00810000125439"/>
<feature type="domain" description="VWFC" evidence="9">
    <location>
        <begin position="263"/>
        <end position="322"/>
    </location>
</feature>
<dbReference type="CDD" id="cd00110">
    <property type="entry name" value="LamG"/>
    <property type="match status" value="1"/>
</dbReference>
<protein>
    <submittedName>
        <fullName evidence="10">Neural EGFL like 2a</fullName>
    </submittedName>
</protein>
<dbReference type="InterPro" id="IPR000152">
    <property type="entry name" value="EGF-type_Asp/Asn_hydroxyl_site"/>
</dbReference>
<dbReference type="PROSITE" id="PS00022">
    <property type="entry name" value="EGF_1"/>
    <property type="match status" value="1"/>
</dbReference>
<dbReference type="SUPFAM" id="SSF57603">
    <property type="entry name" value="FnI-like domain"/>
    <property type="match status" value="2"/>
</dbReference>
<dbReference type="Gene3D" id="6.20.200.20">
    <property type="match status" value="2"/>
</dbReference>
<dbReference type="InterPro" id="IPR001881">
    <property type="entry name" value="EGF-like_Ca-bd_dom"/>
</dbReference>
<dbReference type="STRING" id="32473.ENSXCOP00000027950"/>
<dbReference type="SMART" id="SM00215">
    <property type="entry name" value="VWC_out"/>
    <property type="match status" value="2"/>
</dbReference>
<dbReference type="PROSITE" id="PS50026">
    <property type="entry name" value="EGF_3"/>
    <property type="match status" value="3"/>
</dbReference>
<feature type="domain" description="EGF-like" evidence="8">
    <location>
        <begin position="391"/>
        <end position="432"/>
    </location>
</feature>
<evidence type="ECO:0000313" key="10">
    <source>
        <dbReference type="Ensembl" id="ENSXCOP00000027950.1"/>
    </source>
</evidence>
<dbReference type="InterPro" id="IPR051586">
    <property type="entry name" value="PKC-binding_NELL"/>
</dbReference>
<comment type="caution">
    <text evidence="7">Lacks conserved residue(s) required for the propagation of feature annotation.</text>
</comment>
<dbReference type="InterPro" id="IPR049883">
    <property type="entry name" value="NOTCH1_EGF-like"/>
</dbReference>
<keyword evidence="6" id="KW-0325">Glycoprotein</keyword>
<dbReference type="Pfam" id="PF02210">
    <property type="entry name" value="Laminin_G_2"/>
    <property type="match status" value="1"/>
</dbReference>
<keyword evidence="5 7" id="KW-1015">Disulfide bond</keyword>
<feature type="domain" description="EGF-like" evidence="8">
    <location>
        <begin position="433"/>
        <end position="473"/>
    </location>
</feature>
<dbReference type="PROSITE" id="PS00010">
    <property type="entry name" value="ASX_HYDROXYL"/>
    <property type="match status" value="1"/>
</dbReference>
<dbReference type="SMART" id="SM00282">
    <property type="entry name" value="LamG"/>
    <property type="match status" value="1"/>
</dbReference>
<dbReference type="SMART" id="SM00210">
    <property type="entry name" value="TSPN"/>
    <property type="match status" value="1"/>
</dbReference>
<dbReference type="SUPFAM" id="SSF57196">
    <property type="entry name" value="EGF/Laminin"/>
    <property type="match status" value="3"/>
</dbReference>
<dbReference type="InterPro" id="IPR001007">
    <property type="entry name" value="VWF_dom"/>
</dbReference>
<dbReference type="GO" id="GO:0005615">
    <property type="term" value="C:extracellular space"/>
    <property type="evidence" value="ECO:0007669"/>
    <property type="project" value="TreeGrafter"/>
</dbReference>
<reference evidence="10" key="1">
    <citation type="submission" date="2025-08" db="UniProtKB">
        <authorList>
            <consortium name="Ensembl"/>
        </authorList>
    </citation>
    <scope>IDENTIFICATION</scope>
</reference>
<keyword evidence="2" id="KW-0732">Signal</keyword>
<feature type="disulfide bond" evidence="7">
    <location>
        <begin position="494"/>
        <end position="503"/>
    </location>
</feature>
<keyword evidence="4" id="KW-0106">Calcium</keyword>
<evidence type="ECO:0000256" key="5">
    <source>
        <dbReference type="ARBA" id="ARBA00023157"/>
    </source>
</evidence>
<keyword evidence="3" id="KW-0677">Repeat</keyword>
<dbReference type="SMART" id="SM00179">
    <property type="entry name" value="EGF_CA"/>
    <property type="match status" value="2"/>
</dbReference>
<dbReference type="Gene3D" id="2.60.120.200">
    <property type="match status" value="1"/>
</dbReference>
<name>A0A3B5N206_9TELE</name>
<feature type="domain" description="EGF-like" evidence="8">
    <location>
        <begin position="474"/>
        <end position="504"/>
    </location>
</feature>
<dbReference type="Ensembl" id="ENSXCOT00000028286.1">
    <property type="protein sequence ID" value="ENSXCOP00000027950.1"/>
    <property type="gene ID" value="ENSXCOG00000020844.1"/>
</dbReference>
<reference evidence="10" key="2">
    <citation type="submission" date="2025-09" db="UniProtKB">
        <authorList>
            <consortium name="Ensembl"/>
        </authorList>
    </citation>
    <scope>IDENTIFICATION</scope>
</reference>